<feature type="transmembrane region" description="Helical" evidence="5">
    <location>
        <begin position="421"/>
        <end position="443"/>
    </location>
</feature>
<feature type="region of interest" description="Disordered" evidence="4">
    <location>
        <begin position="865"/>
        <end position="886"/>
    </location>
</feature>
<evidence type="ECO:0000256" key="5">
    <source>
        <dbReference type="SAM" id="Phobius"/>
    </source>
</evidence>
<dbReference type="Pfam" id="PF04548">
    <property type="entry name" value="AIG1"/>
    <property type="match status" value="1"/>
</dbReference>
<evidence type="ECO:0000256" key="3">
    <source>
        <dbReference type="ARBA" id="ARBA00023134"/>
    </source>
</evidence>
<feature type="compositionally biased region" description="Basic and acidic residues" evidence="4">
    <location>
        <begin position="352"/>
        <end position="367"/>
    </location>
</feature>
<dbReference type="PROSITE" id="PS51720">
    <property type="entry name" value="G_AIG1"/>
    <property type="match status" value="1"/>
</dbReference>
<dbReference type="InterPro" id="IPR027417">
    <property type="entry name" value="P-loop_NTPase"/>
</dbReference>
<dbReference type="Gene3D" id="3.40.50.300">
    <property type="entry name" value="P-loop containing nucleotide triphosphate hydrolases"/>
    <property type="match status" value="1"/>
</dbReference>
<keyword evidence="5" id="KW-0812">Transmembrane</keyword>
<dbReference type="Proteomes" id="UP000593565">
    <property type="component" value="Unassembled WGS sequence"/>
</dbReference>
<comment type="similarity">
    <text evidence="1">Belongs to the TRAFAC class TrmE-Era-EngA-EngB-Septin-like GTPase superfamily. AIG1/Toc34/Toc159-like paraseptin GTPase family. IAN subfamily.</text>
</comment>
<evidence type="ECO:0000256" key="4">
    <source>
        <dbReference type="SAM" id="MobiDB-lite"/>
    </source>
</evidence>
<dbReference type="PANTHER" id="PTHR10903:SF168">
    <property type="entry name" value="GTPASE IMAP FAMILY MEMBER 4-RELATED"/>
    <property type="match status" value="1"/>
</dbReference>
<evidence type="ECO:0000256" key="1">
    <source>
        <dbReference type="ARBA" id="ARBA00008535"/>
    </source>
</evidence>
<dbReference type="InterPro" id="IPR045058">
    <property type="entry name" value="GIMA/IAN/Toc"/>
</dbReference>
<protein>
    <recommendedName>
        <fullName evidence="6">AIG1-type G domain-containing protein</fullName>
    </recommendedName>
</protein>
<dbReference type="InterPro" id="IPR006703">
    <property type="entry name" value="G_AIG1"/>
</dbReference>
<dbReference type="GO" id="GO:0005525">
    <property type="term" value="F:GTP binding"/>
    <property type="evidence" value="ECO:0007669"/>
    <property type="project" value="UniProtKB-KW"/>
</dbReference>
<dbReference type="SUPFAM" id="SSF52540">
    <property type="entry name" value="P-loop containing nucleoside triphosphate hydrolases"/>
    <property type="match status" value="1"/>
</dbReference>
<dbReference type="AlphaFoldDB" id="A0A7J6B138"/>
<keyword evidence="8" id="KW-1185">Reference proteome</keyword>
<name>A0A7J6B138_AMEME</name>
<feature type="region of interest" description="Disordered" evidence="4">
    <location>
        <begin position="505"/>
        <end position="603"/>
    </location>
</feature>
<organism evidence="7 8">
    <name type="scientific">Ameiurus melas</name>
    <name type="common">Black bullhead</name>
    <name type="synonym">Silurus melas</name>
    <dbReference type="NCBI Taxonomy" id="219545"/>
    <lineage>
        <taxon>Eukaryota</taxon>
        <taxon>Metazoa</taxon>
        <taxon>Chordata</taxon>
        <taxon>Craniata</taxon>
        <taxon>Vertebrata</taxon>
        <taxon>Euteleostomi</taxon>
        <taxon>Actinopterygii</taxon>
        <taxon>Neopterygii</taxon>
        <taxon>Teleostei</taxon>
        <taxon>Ostariophysi</taxon>
        <taxon>Siluriformes</taxon>
        <taxon>Ictaluridae</taxon>
        <taxon>Ameiurus</taxon>
    </lineage>
</organism>
<proteinExistence type="inferred from homology"/>
<dbReference type="PANTHER" id="PTHR10903">
    <property type="entry name" value="GTPASE, IMAP FAMILY MEMBER-RELATED"/>
    <property type="match status" value="1"/>
</dbReference>
<keyword evidence="3" id="KW-0342">GTP-binding</keyword>
<evidence type="ECO:0000313" key="8">
    <source>
        <dbReference type="Proteomes" id="UP000593565"/>
    </source>
</evidence>
<keyword evidence="2" id="KW-0547">Nucleotide-binding</keyword>
<accession>A0A7J6B138</accession>
<evidence type="ECO:0000259" key="6">
    <source>
        <dbReference type="PROSITE" id="PS51720"/>
    </source>
</evidence>
<feature type="region of interest" description="Disordered" evidence="4">
    <location>
        <begin position="349"/>
        <end position="370"/>
    </location>
</feature>
<evidence type="ECO:0000313" key="7">
    <source>
        <dbReference type="EMBL" id="KAF4088720.1"/>
    </source>
</evidence>
<evidence type="ECO:0000256" key="2">
    <source>
        <dbReference type="ARBA" id="ARBA00022741"/>
    </source>
</evidence>
<comment type="caution">
    <text evidence="7">The sequence shown here is derived from an EMBL/GenBank/DDBJ whole genome shotgun (WGS) entry which is preliminary data.</text>
</comment>
<feature type="compositionally biased region" description="Basic and acidic residues" evidence="4">
    <location>
        <begin position="508"/>
        <end position="529"/>
    </location>
</feature>
<keyword evidence="5" id="KW-0472">Membrane</keyword>
<sequence length="941" mass="109985">MKMVKKKKRFWLILMGEEWTGKSSAGNTMLGQTVFKVDSDTEHVTQSFGIIEGRDVAMVDTPGWDSECSPDVPLKILRKAHNNAMGQGFHVLLLTIPISQNQDWNQKVAQRLSNALTLFNDDTWKHTMILFTRADLLHYTGLEGYLKGSGQPFQSLLEKCEHRYHVLNNCIPNHHEQVRELMEKVEQMVQENNGQSLQLVMSEQEVGTLREHDMNSLRDNRQLVERCSKMEEHIERESCFRLEDYMFKSLPPEENVPPMTHPTEQSELPEENSTCVLRSKSEMSHPGDMQDFALEYTHIQDEDTESKSDLCSESPDEIIRDLAMSSDDDGDTESISVDQTEWNTFTEVEETGLDRNPGDEEKTEKHLQHSSWQRNTTETWDNQWDLSITCYSYSEESVVMTCVLQSSVCWRKMKPSYQTDWIIFTVCTDNGIWIYIMVLYLFVRYLCLIYETYGVSRETGNQNMNTLVSGFVECQQKPSKENQGVFHSLLRQISNNRPKVITQCSNMKNDEGIPQHSTGVKDEKMKKGEDEELPQHSQKGDDEDDEEDDEEEQSKQIIKANNEIPHQSKRGDNKEIPENDSNEEGENILQQRKRVDYDQVPQHSIKEDVKQILQNNKTDYEETNQQSSANEDEELLKLKKTDDNICWNCNRHGRVKKIHRKTKMVEYENTPAHSQRGHKKKMLQHNSKGDYGEISQQSKRCKDEELSKHVIKDMEEIPQKHRRGYKKEIPQYNTRDDKEILQCDRNRDNEEIAKHSRKMCNEEIQHHQRKGNNRDIYQQWKSAHDHEMCGLENGKEIPKQCRKRDSYEIPQHRRKRIEKDIPQHSSVWNAEEIKEAPEQQVEGIVEISGANKKIHHKWCRNQHTRNVNNSAGAGEEDTRQKGGFRKRRRTKSLERFIVFYRKEEKTAVNKTTPPVLSAQFSLTSLLTTILPYKYLEYTQCC</sequence>
<feature type="domain" description="AIG1-type G" evidence="6">
    <location>
        <begin position="7"/>
        <end position="206"/>
    </location>
</feature>
<dbReference type="EMBL" id="JAAGNN010000005">
    <property type="protein sequence ID" value="KAF4088720.1"/>
    <property type="molecule type" value="Genomic_DNA"/>
</dbReference>
<reference evidence="7 8" key="1">
    <citation type="submission" date="2020-02" db="EMBL/GenBank/DDBJ databases">
        <title>A chromosome-scale genome assembly of the black bullhead catfish (Ameiurus melas).</title>
        <authorList>
            <person name="Wen M."/>
            <person name="Zham M."/>
            <person name="Cabau C."/>
            <person name="Klopp C."/>
            <person name="Donnadieu C."/>
            <person name="Roques C."/>
            <person name="Bouchez O."/>
            <person name="Lampietro C."/>
            <person name="Jouanno E."/>
            <person name="Herpin A."/>
            <person name="Louis A."/>
            <person name="Berthelot C."/>
            <person name="Parey E."/>
            <person name="Roest-Crollius H."/>
            <person name="Braasch I."/>
            <person name="Postlethwait J."/>
            <person name="Robinson-Rechavi M."/>
            <person name="Echchiki A."/>
            <person name="Begum T."/>
            <person name="Montfort J."/>
            <person name="Schartl M."/>
            <person name="Bobe J."/>
            <person name="Guiguen Y."/>
        </authorList>
    </citation>
    <scope>NUCLEOTIDE SEQUENCE [LARGE SCALE GENOMIC DNA]</scope>
    <source>
        <strain evidence="7">M_S1</strain>
        <tissue evidence="7">Blood</tissue>
    </source>
</reference>
<feature type="compositionally biased region" description="Acidic residues" evidence="4">
    <location>
        <begin position="541"/>
        <end position="552"/>
    </location>
</feature>
<gene>
    <name evidence="7" type="ORF">AMELA_G00058060</name>
</gene>
<keyword evidence="5" id="KW-1133">Transmembrane helix</keyword>